<proteinExistence type="inferred from homology"/>
<dbReference type="CDD" id="cd13733">
    <property type="entry name" value="SPRY_PRY_C-I_1"/>
    <property type="match status" value="1"/>
</dbReference>
<dbReference type="SUPFAM" id="SSF49899">
    <property type="entry name" value="Concanavalin A-like lectins/glucanases"/>
    <property type="match status" value="1"/>
</dbReference>
<dbReference type="GeneTree" id="ENSGT01120000271914"/>
<dbReference type="SUPFAM" id="SSF48726">
    <property type="entry name" value="Immunoglobulin"/>
    <property type="match status" value="2"/>
</dbReference>
<dbReference type="GO" id="GO:0005102">
    <property type="term" value="F:signaling receptor binding"/>
    <property type="evidence" value="ECO:0007669"/>
    <property type="project" value="TreeGrafter"/>
</dbReference>
<dbReference type="Pfam" id="PF22705">
    <property type="entry name" value="C2-set_3"/>
    <property type="match status" value="1"/>
</dbReference>
<dbReference type="InterPro" id="IPR053896">
    <property type="entry name" value="BTN3A2-like_Ig-C"/>
</dbReference>
<evidence type="ECO:0000256" key="8">
    <source>
        <dbReference type="ARBA" id="ARBA00023180"/>
    </source>
</evidence>
<dbReference type="InterPro" id="IPR013320">
    <property type="entry name" value="ConA-like_dom_sf"/>
</dbReference>
<comment type="subcellular location">
    <subcellularLocation>
        <location evidence="1">Membrane</location>
        <topology evidence="1">Single-pass type I membrane protein</topology>
    </subcellularLocation>
</comment>
<dbReference type="Proteomes" id="UP000694620">
    <property type="component" value="Chromosome 3"/>
</dbReference>
<name>A0A8C4RYY5_ERPCA</name>
<dbReference type="FunFam" id="2.60.40.10:FF:000088">
    <property type="entry name" value="Butyrophilin subfamily 1 member A1"/>
    <property type="match status" value="1"/>
</dbReference>
<feature type="domain" description="B30.2/SPRY" evidence="12">
    <location>
        <begin position="305"/>
        <end position="501"/>
    </location>
</feature>
<dbReference type="InterPro" id="IPR013783">
    <property type="entry name" value="Ig-like_fold"/>
</dbReference>
<dbReference type="InterPro" id="IPR003877">
    <property type="entry name" value="SPRY_dom"/>
</dbReference>
<evidence type="ECO:0000256" key="5">
    <source>
        <dbReference type="ARBA" id="ARBA00022989"/>
    </source>
</evidence>
<dbReference type="InterPro" id="IPR003879">
    <property type="entry name" value="Butyrophylin_SPRY"/>
</dbReference>
<dbReference type="InterPro" id="IPR043136">
    <property type="entry name" value="B30.2/SPRY_sf"/>
</dbReference>
<evidence type="ECO:0000256" key="10">
    <source>
        <dbReference type="ARBA" id="ARBA00038221"/>
    </source>
</evidence>
<dbReference type="Ensembl" id="ENSECRT00000009933.1">
    <property type="protein sequence ID" value="ENSECRP00000009768.1"/>
    <property type="gene ID" value="ENSECRG00000006530.1"/>
</dbReference>
<dbReference type="InterPro" id="IPR003599">
    <property type="entry name" value="Ig_sub"/>
</dbReference>
<comment type="similarity">
    <text evidence="2">Belongs to the immunoglobulin superfamily. BTN/MOG family.</text>
</comment>
<dbReference type="Pfam" id="PF00622">
    <property type="entry name" value="SPRY"/>
    <property type="match status" value="1"/>
</dbReference>
<dbReference type="GO" id="GO:0001817">
    <property type="term" value="P:regulation of cytokine production"/>
    <property type="evidence" value="ECO:0007669"/>
    <property type="project" value="TreeGrafter"/>
</dbReference>
<evidence type="ECO:0000313" key="15">
    <source>
        <dbReference type="Proteomes" id="UP000694620"/>
    </source>
</evidence>
<evidence type="ECO:0000256" key="4">
    <source>
        <dbReference type="ARBA" id="ARBA00022729"/>
    </source>
</evidence>
<dbReference type="AlphaFoldDB" id="A0A8C4RYY5"/>
<comment type="similarity">
    <text evidence="10">Belongs to the SKINT family.</text>
</comment>
<reference evidence="14" key="2">
    <citation type="submission" date="2025-05" db="UniProtKB">
        <authorList>
            <consortium name="Ensembl"/>
        </authorList>
    </citation>
    <scope>IDENTIFICATION</scope>
</reference>
<evidence type="ECO:0000259" key="13">
    <source>
        <dbReference type="PROSITE" id="PS50835"/>
    </source>
</evidence>
<dbReference type="GO" id="GO:0042110">
    <property type="term" value="P:T cell activation"/>
    <property type="evidence" value="ECO:0007669"/>
    <property type="project" value="UniProtKB-ARBA"/>
</dbReference>
<dbReference type="PRINTS" id="PR01407">
    <property type="entry name" value="BUTYPHLNCDUF"/>
</dbReference>
<keyword evidence="3 11" id="KW-0812">Transmembrane</keyword>
<evidence type="ECO:0000256" key="6">
    <source>
        <dbReference type="ARBA" id="ARBA00023136"/>
    </source>
</evidence>
<dbReference type="Ensembl" id="ENSECRT00000009913.1">
    <property type="protein sequence ID" value="ENSECRP00000009748.1"/>
    <property type="gene ID" value="ENSECRG00000006530.1"/>
</dbReference>
<dbReference type="Ensembl" id="ENSECRT00000009920.1">
    <property type="protein sequence ID" value="ENSECRP00000009756.1"/>
    <property type="gene ID" value="ENSECRG00000006530.1"/>
</dbReference>
<feature type="domain" description="Ig-like" evidence="13">
    <location>
        <begin position="157"/>
        <end position="246"/>
    </location>
</feature>
<evidence type="ECO:0000313" key="14">
    <source>
        <dbReference type="Ensembl" id="ENSECRP00000009748.1"/>
    </source>
</evidence>
<dbReference type="GO" id="GO:1903037">
    <property type="term" value="P:regulation of leukocyte cell-cell adhesion"/>
    <property type="evidence" value="ECO:0007669"/>
    <property type="project" value="UniProtKB-ARBA"/>
</dbReference>
<dbReference type="SMART" id="SM00406">
    <property type="entry name" value="IGv"/>
    <property type="match status" value="1"/>
</dbReference>
<evidence type="ECO:0000256" key="11">
    <source>
        <dbReference type="SAM" id="Phobius"/>
    </source>
</evidence>
<sequence length="501" mass="57920">MINNMCGLLCRRFRNNVLERISIYILILESVLPTNKGNWTIAVPNGHIIGFHREDVILPCSISPAITAVDMEVTWFKGAQDRIVHSYFDRTNQPKMQQNFYQGRTVLPRSGLPNGNLSLKLKNLHISDSGAYTCSAFDKKLYEEGEVELIVGAIGTEPIISVDSAEGDQRRLMCKSDGWNPEPVVIWRNVNGKKIPSVIRTSVMKDDDGLLSIRSYVTVKENPAVITCLIRSKISHPDWETYLYISRDFFPAPSGWMFAFFINLTISVIATFLVIFHCTKMNGLYKQYEKKVNYQKLLLLMKEIDSMRTITQSEINSMKSLTATLTLDTDTAHPELKISTDGKGLKEYNRQEDILDNPERFDYWACVVAKECFGSGRHYWEIDVAKNIYWVIGVCRDSARRKGDFVLSSQYGYWTLSWQSQEFCALTCHASPMQLQKELKPQKLGVYLDHDKKQLSFYNVDTQFHIYTYSDMRYHKNEKVFPFFRTRDRLTDLIILEEKRD</sequence>
<keyword evidence="4" id="KW-0732">Signal</keyword>
<dbReference type="SMART" id="SM00409">
    <property type="entry name" value="IG"/>
    <property type="match status" value="1"/>
</dbReference>
<dbReference type="PROSITE" id="PS50188">
    <property type="entry name" value="B302_SPRY"/>
    <property type="match status" value="1"/>
</dbReference>
<evidence type="ECO:0000256" key="9">
    <source>
        <dbReference type="ARBA" id="ARBA00023319"/>
    </source>
</evidence>
<protein>
    <submittedName>
        <fullName evidence="14">Butyrophilin subfamily 2 member A2-like</fullName>
    </submittedName>
</protein>
<accession>A0A8C4RYY5</accession>
<evidence type="ECO:0000256" key="7">
    <source>
        <dbReference type="ARBA" id="ARBA00023157"/>
    </source>
</evidence>
<dbReference type="Pfam" id="PF13765">
    <property type="entry name" value="PRY"/>
    <property type="match status" value="1"/>
</dbReference>
<dbReference type="GO" id="GO:0050852">
    <property type="term" value="P:T cell receptor signaling pathway"/>
    <property type="evidence" value="ECO:0007669"/>
    <property type="project" value="TreeGrafter"/>
</dbReference>
<dbReference type="Gene3D" id="2.60.40.10">
    <property type="entry name" value="Immunoglobulins"/>
    <property type="match status" value="2"/>
</dbReference>
<dbReference type="FunFam" id="2.60.120.920:FF:000004">
    <property type="entry name" value="Butyrophilin subfamily 1 member A1"/>
    <property type="match status" value="1"/>
</dbReference>
<keyword evidence="8" id="KW-0325">Glycoprotein</keyword>
<reference evidence="14" key="1">
    <citation type="submission" date="2021-06" db="EMBL/GenBank/DDBJ databases">
        <authorList>
            <consortium name="Wellcome Sanger Institute Data Sharing"/>
        </authorList>
    </citation>
    <scope>NUCLEOTIDE SEQUENCE [LARGE SCALE GENOMIC DNA]</scope>
</reference>
<keyword evidence="7" id="KW-1015">Disulfide bond</keyword>
<dbReference type="InterPro" id="IPR013106">
    <property type="entry name" value="Ig_V-set"/>
</dbReference>
<dbReference type="FunFam" id="2.60.40.10:FF:000142">
    <property type="entry name" value="V-set domain-containing T-cell activation inhibitor 1"/>
    <property type="match status" value="1"/>
</dbReference>
<keyword evidence="5 11" id="KW-1133">Transmembrane helix</keyword>
<dbReference type="InterPro" id="IPR036179">
    <property type="entry name" value="Ig-like_dom_sf"/>
</dbReference>
<keyword evidence="15" id="KW-1185">Reference proteome</keyword>
<evidence type="ECO:0000259" key="12">
    <source>
        <dbReference type="PROSITE" id="PS50188"/>
    </source>
</evidence>
<organism evidence="14 15">
    <name type="scientific">Erpetoichthys calabaricus</name>
    <name type="common">Rope fish</name>
    <name type="synonym">Calamoichthys calabaricus</name>
    <dbReference type="NCBI Taxonomy" id="27687"/>
    <lineage>
        <taxon>Eukaryota</taxon>
        <taxon>Metazoa</taxon>
        <taxon>Chordata</taxon>
        <taxon>Craniata</taxon>
        <taxon>Vertebrata</taxon>
        <taxon>Euteleostomi</taxon>
        <taxon>Actinopterygii</taxon>
        <taxon>Polypteriformes</taxon>
        <taxon>Polypteridae</taxon>
        <taxon>Erpetoichthys</taxon>
    </lineage>
</organism>
<evidence type="ECO:0000256" key="3">
    <source>
        <dbReference type="ARBA" id="ARBA00022692"/>
    </source>
</evidence>
<dbReference type="GO" id="GO:0009897">
    <property type="term" value="C:external side of plasma membrane"/>
    <property type="evidence" value="ECO:0007669"/>
    <property type="project" value="TreeGrafter"/>
</dbReference>
<feature type="transmembrane region" description="Helical" evidence="11">
    <location>
        <begin position="256"/>
        <end position="276"/>
    </location>
</feature>
<dbReference type="Gene3D" id="2.60.120.920">
    <property type="match status" value="1"/>
</dbReference>
<dbReference type="InterPro" id="IPR001870">
    <property type="entry name" value="B30.2/SPRY"/>
</dbReference>
<dbReference type="PROSITE" id="PS50835">
    <property type="entry name" value="IG_LIKE"/>
    <property type="match status" value="2"/>
</dbReference>
<dbReference type="InterPro" id="IPR050504">
    <property type="entry name" value="IgSF_BTN/MOG"/>
</dbReference>
<dbReference type="InterPro" id="IPR007110">
    <property type="entry name" value="Ig-like_dom"/>
</dbReference>
<dbReference type="SMART" id="SM00589">
    <property type="entry name" value="PRY"/>
    <property type="match status" value="1"/>
</dbReference>
<dbReference type="SMART" id="SM00449">
    <property type="entry name" value="SPRY"/>
    <property type="match status" value="1"/>
</dbReference>
<dbReference type="GO" id="GO:0050863">
    <property type="term" value="P:regulation of T cell activation"/>
    <property type="evidence" value="ECO:0007669"/>
    <property type="project" value="UniProtKB-ARBA"/>
</dbReference>
<keyword evidence="9" id="KW-0393">Immunoglobulin domain</keyword>
<evidence type="ECO:0000256" key="1">
    <source>
        <dbReference type="ARBA" id="ARBA00004479"/>
    </source>
</evidence>
<dbReference type="InterPro" id="IPR006574">
    <property type="entry name" value="PRY"/>
</dbReference>
<evidence type="ECO:0000256" key="2">
    <source>
        <dbReference type="ARBA" id="ARBA00007591"/>
    </source>
</evidence>
<keyword evidence="6 11" id="KW-0472">Membrane</keyword>
<dbReference type="Pfam" id="PF07686">
    <property type="entry name" value="V-set"/>
    <property type="match status" value="1"/>
</dbReference>
<dbReference type="PANTHER" id="PTHR24100">
    <property type="entry name" value="BUTYROPHILIN"/>
    <property type="match status" value="1"/>
</dbReference>
<feature type="domain" description="Ig-like" evidence="13">
    <location>
        <begin position="33"/>
        <end position="136"/>
    </location>
</feature>
<dbReference type="PANTHER" id="PTHR24100:SF130">
    <property type="entry name" value="BUTYROPHILIN-LIKE PROTEIN 9"/>
    <property type="match status" value="1"/>
</dbReference>